<feature type="compositionally biased region" description="Acidic residues" evidence="1">
    <location>
        <begin position="21"/>
        <end position="34"/>
    </location>
</feature>
<name>A0A1V6Q6C7_9EURO</name>
<dbReference type="Proteomes" id="UP000191612">
    <property type="component" value="Unassembled WGS sequence"/>
</dbReference>
<gene>
    <name evidence="2" type="ORF">PENSOL_c116G08147</name>
</gene>
<accession>A0A1V6Q6C7</accession>
<proteinExistence type="predicted"/>
<feature type="region of interest" description="Disordered" evidence="1">
    <location>
        <begin position="1"/>
        <end position="34"/>
    </location>
</feature>
<evidence type="ECO:0000313" key="2">
    <source>
        <dbReference type="EMBL" id="OQD84784.1"/>
    </source>
</evidence>
<dbReference type="EMBL" id="MDYO01000115">
    <property type="protein sequence ID" value="OQD84784.1"/>
    <property type="molecule type" value="Genomic_DNA"/>
</dbReference>
<dbReference type="AlphaFoldDB" id="A0A1V6Q6C7"/>
<comment type="caution">
    <text evidence="2">The sequence shown here is derived from an EMBL/GenBank/DDBJ whole genome shotgun (WGS) entry which is preliminary data.</text>
</comment>
<keyword evidence="3" id="KW-1185">Reference proteome</keyword>
<protein>
    <submittedName>
        <fullName evidence="2">Uncharacterized protein</fullName>
    </submittedName>
</protein>
<sequence>MADVVTGNMGDTNLQPPSPDDASDSEDEDNKPSY</sequence>
<organism evidence="2 3">
    <name type="scientific">Penicillium solitum</name>
    <dbReference type="NCBI Taxonomy" id="60172"/>
    <lineage>
        <taxon>Eukaryota</taxon>
        <taxon>Fungi</taxon>
        <taxon>Dikarya</taxon>
        <taxon>Ascomycota</taxon>
        <taxon>Pezizomycotina</taxon>
        <taxon>Eurotiomycetes</taxon>
        <taxon>Eurotiomycetidae</taxon>
        <taxon>Eurotiales</taxon>
        <taxon>Aspergillaceae</taxon>
        <taxon>Penicillium</taxon>
    </lineage>
</organism>
<evidence type="ECO:0000313" key="3">
    <source>
        <dbReference type="Proteomes" id="UP000191612"/>
    </source>
</evidence>
<reference evidence="3" key="1">
    <citation type="journal article" date="2017" name="Nat. Microbiol.">
        <title>Global analysis of biosynthetic gene clusters reveals vast potential of secondary metabolite production in Penicillium species.</title>
        <authorList>
            <person name="Nielsen J.C."/>
            <person name="Grijseels S."/>
            <person name="Prigent S."/>
            <person name="Ji B."/>
            <person name="Dainat J."/>
            <person name="Nielsen K.F."/>
            <person name="Frisvad J.C."/>
            <person name="Workman M."/>
            <person name="Nielsen J."/>
        </authorList>
    </citation>
    <scope>NUCLEOTIDE SEQUENCE [LARGE SCALE GENOMIC DNA]</scope>
    <source>
        <strain evidence="3">IBT 29525</strain>
    </source>
</reference>
<evidence type="ECO:0000256" key="1">
    <source>
        <dbReference type="SAM" id="MobiDB-lite"/>
    </source>
</evidence>